<dbReference type="VEuPathDB" id="FungiDB:BTJ68_06659"/>
<reference evidence="2 3" key="1">
    <citation type="journal article" date="2018" name="BMC Genomics">
        <title>Genomic evidence for intraspecific hybridization in a clonal and extremely halotolerant yeast.</title>
        <authorList>
            <person name="Gostincar C."/>
            <person name="Stajich J.E."/>
            <person name="Zupancic J."/>
            <person name="Zalar P."/>
            <person name="Gunde-Cimerman N."/>
        </authorList>
    </citation>
    <scope>NUCLEOTIDE SEQUENCE [LARGE SCALE GENOMIC DNA]</scope>
    <source>
        <strain evidence="2 3">EXF-6654</strain>
    </source>
</reference>
<keyword evidence="1" id="KW-0732">Signal</keyword>
<evidence type="ECO:0008006" key="4">
    <source>
        <dbReference type="Google" id="ProtNLM"/>
    </source>
</evidence>
<dbReference type="Proteomes" id="UP000282582">
    <property type="component" value="Unassembled WGS sequence"/>
</dbReference>
<dbReference type="AlphaFoldDB" id="A0A3M6X5W7"/>
<evidence type="ECO:0000313" key="3">
    <source>
        <dbReference type="Proteomes" id="UP000282582"/>
    </source>
</evidence>
<comment type="caution">
    <text evidence="2">The sequence shown here is derived from an EMBL/GenBank/DDBJ whole genome shotgun (WGS) entry which is preliminary data.</text>
</comment>
<feature type="chain" id="PRO_5018305541" description="AA1-like domain-containing protein" evidence="1">
    <location>
        <begin position="21"/>
        <end position="173"/>
    </location>
</feature>
<evidence type="ECO:0000313" key="2">
    <source>
        <dbReference type="EMBL" id="RMX86029.1"/>
    </source>
</evidence>
<accession>A0A3M6X5W7</accession>
<proteinExistence type="predicted"/>
<evidence type="ECO:0000256" key="1">
    <source>
        <dbReference type="SAM" id="SignalP"/>
    </source>
</evidence>
<sequence>MKDAMQLLLCILAFLGLVLATPTKNYNATTPPTITNTATITYASTLSSNTSSSTPSSTHCPILIENTPWLLTNITHFVPSLPSQNNSNSNSTSSSSFSAYSAFISFHFRDTNPGLELETQCFRTLPKRSETNPGTYSPCEDGRVRFAYAAAAAAAGEGEEEKLKVGRVHRDDW</sequence>
<dbReference type="EMBL" id="QWIK01002493">
    <property type="protein sequence ID" value="RMX86029.1"/>
    <property type="molecule type" value="Genomic_DNA"/>
</dbReference>
<feature type="signal peptide" evidence="1">
    <location>
        <begin position="1"/>
        <end position="20"/>
    </location>
</feature>
<gene>
    <name evidence="2" type="ORF">D0868_15232</name>
</gene>
<protein>
    <recommendedName>
        <fullName evidence="4">AA1-like domain-containing protein</fullName>
    </recommendedName>
</protein>
<name>A0A3M6X5W7_HORWE</name>
<organism evidence="2 3">
    <name type="scientific">Hortaea werneckii</name>
    <name type="common">Black yeast</name>
    <name type="synonym">Cladosporium werneckii</name>
    <dbReference type="NCBI Taxonomy" id="91943"/>
    <lineage>
        <taxon>Eukaryota</taxon>
        <taxon>Fungi</taxon>
        <taxon>Dikarya</taxon>
        <taxon>Ascomycota</taxon>
        <taxon>Pezizomycotina</taxon>
        <taxon>Dothideomycetes</taxon>
        <taxon>Dothideomycetidae</taxon>
        <taxon>Mycosphaerellales</taxon>
        <taxon>Teratosphaeriaceae</taxon>
        <taxon>Hortaea</taxon>
    </lineage>
</organism>